<dbReference type="RefSeq" id="WP_113619445.1">
    <property type="nucleotide sequence ID" value="NZ_QFFJ01000002.1"/>
</dbReference>
<reference evidence="2 3" key="1">
    <citation type="submission" date="2018-05" db="EMBL/GenBank/DDBJ databases">
        <title>Chitinophaga sp. K3CV102501T nov., isolated from isolated from a monsoon evergreen broad-leaved forest soil.</title>
        <authorList>
            <person name="Lv Y."/>
        </authorList>
    </citation>
    <scope>NUCLEOTIDE SEQUENCE [LARGE SCALE GENOMIC DNA]</scope>
    <source>
        <strain evidence="2 3">GDMCC 1.1325</strain>
    </source>
</reference>
<accession>A0A365XWD8</accession>
<dbReference type="OrthoDB" id="329514at2"/>
<feature type="transmembrane region" description="Helical" evidence="1">
    <location>
        <begin position="86"/>
        <end position="110"/>
    </location>
</feature>
<keyword evidence="1" id="KW-0472">Membrane</keyword>
<evidence type="ECO:0000256" key="1">
    <source>
        <dbReference type="SAM" id="Phobius"/>
    </source>
</evidence>
<dbReference type="AlphaFoldDB" id="A0A365XWD8"/>
<sequence>MYSTLILLHSAIRWLVVGSLSYAIYRAFTGYRNGRPFTETDNAVRHWTATIAHIQLVIGMILYTQSPVIQFFWKSPATEPHLFEHLFFALIHLILMISAIALLTAGSAITKRKKTDPEKFRSMLLWFTVAFFILFIAIPWPFSPLSHRPYFR</sequence>
<proteinExistence type="predicted"/>
<keyword evidence="1" id="KW-0812">Transmembrane</keyword>
<gene>
    <name evidence="2" type="ORF">DF182_30035</name>
</gene>
<keyword evidence="3" id="KW-1185">Reference proteome</keyword>
<organism evidence="2 3">
    <name type="scientific">Chitinophaga flava</name>
    <dbReference type="NCBI Taxonomy" id="2259036"/>
    <lineage>
        <taxon>Bacteria</taxon>
        <taxon>Pseudomonadati</taxon>
        <taxon>Bacteroidota</taxon>
        <taxon>Chitinophagia</taxon>
        <taxon>Chitinophagales</taxon>
        <taxon>Chitinophagaceae</taxon>
        <taxon>Chitinophaga</taxon>
    </lineage>
</organism>
<evidence type="ECO:0000313" key="2">
    <source>
        <dbReference type="EMBL" id="RBL90689.1"/>
    </source>
</evidence>
<feature type="transmembrane region" description="Helical" evidence="1">
    <location>
        <begin position="6"/>
        <end position="25"/>
    </location>
</feature>
<feature type="transmembrane region" description="Helical" evidence="1">
    <location>
        <begin position="46"/>
        <end position="66"/>
    </location>
</feature>
<evidence type="ECO:0000313" key="3">
    <source>
        <dbReference type="Proteomes" id="UP000253410"/>
    </source>
</evidence>
<protein>
    <recommendedName>
        <fullName evidence="4">Cytochrome B</fullName>
    </recommendedName>
</protein>
<evidence type="ECO:0008006" key="4">
    <source>
        <dbReference type="Google" id="ProtNLM"/>
    </source>
</evidence>
<dbReference type="Proteomes" id="UP000253410">
    <property type="component" value="Unassembled WGS sequence"/>
</dbReference>
<keyword evidence="1" id="KW-1133">Transmembrane helix</keyword>
<name>A0A365XWD8_9BACT</name>
<dbReference type="EMBL" id="QFFJ01000002">
    <property type="protein sequence ID" value="RBL90689.1"/>
    <property type="molecule type" value="Genomic_DNA"/>
</dbReference>
<comment type="caution">
    <text evidence="2">The sequence shown here is derived from an EMBL/GenBank/DDBJ whole genome shotgun (WGS) entry which is preliminary data.</text>
</comment>
<feature type="transmembrane region" description="Helical" evidence="1">
    <location>
        <begin position="122"/>
        <end position="142"/>
    </location>
</feature>